<dbReference type="PROSITE" id="PS50071">
    <property type="entry name" value="HOMEOBOX_2"/>
    <property type="match status" value="1"/>
</dbReference>
<dbReference type="SMART" id="SM00389">
    <property type="entry name" value="HOX"/>
    <property type="match status" value="1"/>
</dbReference>
<dbReference type="InterPro" id="IPR001827">
    <property type="entry name" value="Homeobox_Antennapedia_CS"/>
</dbReference>
<dbReference type="InterPro" id="IPR017970">
    <property type="entry name" value="Homeobox_CS"/>
</dbReference>
<proteinExistence type="evidence at transcript level"/>
<comment type="subcellular location">
    <subcellularLocation>
        <location evidence="1 6 7">Nucleus</location>
    </subcellularLocation>
</comment>
<dbReference type="InterPro" id="IPR017995">
    <property type="entry name" value="Homeobox_antennapedia"/>
</dbReference>
<feature type="region of interest" description="Disordered" evidence="9">
    <location>
        <begin position="58"/>
        <end position="152"/>
    </location>
</feature>
<feature type="domain" description="Homeobox" evidence="10">
    <location>
        <begin position="148"/>
        <end position="208"/>
    </location>
</feature>
<comment type="similarity">
    <text evidence="8">Belongs to the Antp homeobox family.</text>
</comment>
<dbReference type="GO" id="GO:0000981">
    <property type="term" value="F:DNA-binding transcription factor activity, RNA polymerase II-specific"/>
    <property type="evidence" value="ECO:0007669"/>
    <property type="project" value="InterPro"/>
</dbReference>
<dbReference type="InterPro" id="IPR009057">
    <property type="entry name" value="Homeodomain-like_sf"/>
</dbReference>
<sequence length="241" mass="27546">MTMSGFLMNPYSQAEPKFPPTEEYSMQNYIPAHGGGESFYGYGGEHRRYEDGKFNLQHHHSHHPYTYPSQNTDSRSPVPATTVGMTGYQMSISPSPPTVPSPTQHNTSTTPPPAHQNPTHHANGRPIIYPWMRKSQTGSGSPEELNIPDSKRNRTAYTRHQILELEKEFHFNRYLTRRRRIEIAHTLCLSERQIKIWFQNRRMKWKKENKIPSTKSRLLEGVDLDPRALVVGLAGAQLAGV</sequence>
<keyword evidence="5 6" id="KW-0539">Nucleus</keyword>
<dbReference type="InterPro" id="IPR020479">
    <property type="entry name" value="HD_metazoa"/>
</dbReference>
<dbReference type="PANTHER" id="PTHR45771:SF6">
    <property type="entry name" value="HOMEOTIC PROTEIN SEX COMBS REDUCED"/>
    <property type="match status" value="1"/>
</dbReference>
<evidence type="ECO:0000256" key="6">
    <source>
        <dbReference type="PROSITE-ProRule" id="PRU00108"/>
    </source>
</evidence>
<feature type="region of interest" description="Disordered" evidence="9">
    <location>
        <begin position="1"/>
        <end position="20"/>
    </location>
</feature>
<dbReference type="PRINTS" id="PR00025">
    <property type="entry name" value="ANTENNAPEDIA"/>
</dbReference>
<evidence type="ECO:0000256" key="4">
    <source>
        <dbReference type="ARBA" id="ARBA00023155"/>
    </source>
</evidence>
<dbReference type="CDD" id="cd00086">
    <property type="entry name" value="homeodomain"/>
    <property type="match status" value="1"/>
</dbReference>
<keyword evidence="2" id="KW-0217">Developmental protein</keyword>
<evidence type="ECO:0000256" key="8">
    <source>
        <dbReference type="RuleBase" id="RU004442"/>
    </source>
</evidence>
<evidence type="ECO:0000256" key="3">
    <source>
        <dbReference type="ARBA" id="ARBA00023125"/>
    </source>
</evidence>
<reference evidence="11" key="1">
    <citation type="journal article" date="2016" name="BMC Genomics">
        <title>Comparative transcriptomics enlarges the toolkit of known developmental genes in mollusks.</title>
        <authorList>
            <person name="De Oliveira A.L."/>
            <person name="Wollesen T."/>
            <person name="Kristof A."/>
            <person name="Scherholz M."/>
            <person name="Redl E."/>
            <person name="Todt C."/>
            <person name="Bleidorn C."/>
            <person name="Wanninger A."/>
        </authorList>
    </citation>
    <scope>NUCLEOTIDE SEQUENCE</scope>
</reference>
<name>A0A1J0M5L3_9MOLL</name>
<dbReference type="InterPro" id="IPR001356">
    <property type="entry name" value="HD"/>
</dbReference>
<keyword evidence="3 6" id="KW-0238">DNA-binding</keyword>
<dbReference type="GO" id="GO:0045944">
    <property type="term" value="P:positive regulation of transcription by RNA polymerase II"/>
    <property type="evidence" value="ECO:0007669"/>
    <property type="project" value="TreeGrafter"/>
</dbReference>
<dbReference type="PROSITE" id="PS00027">
    <property type="entry name" value="HOMEOBOX_1"/>
    <property type="match status" value="1"/>
</dbReference>
<evidence type="ECO:0000313" key="11">
    <source>
        <dbReference type="EMBL" id="APD15654.1"/>
    </source>
</evidence>
<evidence type="ECO:0000256" key="9">
    <source>
        <dbReference type="SAM" id="MobiDB-lite"/>
    </source>
</evidence>
<dbReference type="EMBL" id="KX365091">
    <property type="protein sequence ID" value="APD15654.1"/>
    <property type="molecule type" value="mRNA"/>
</dbReference>
<dbReference type="FunFam" id="1.10.10.60:FF:000055">
    <property type="entry name" value="Homeobox protein Hox-A5"/>
    <property type="match status" value="1"/>
</dbReference>
<dbReference type="PRINTS" id="PR00024">
    <property type="entry name" value="HOMEOBOX"/>
</dbReference>
<dbReference type="Gene3D" id="1.10.10.60">
    <property type="entry name" value="Homeodomain-like"/>
    <property type="match status" value="1"/>
</dbReference>
<gene>
    <name evidence="11" type="primary">Hox4</name>
</gene>
<dbReference type="AlphaFoldDB" id="A0A1J0M5L3"/>
<dbReference type="InterPro" id="IPR050609">
    <property type="entry name" value="Antp_homeobox_Deformed_sf"/>
</dbReference>
<dbReference type="GO" id="GO:0005654">
    <property type="term" value="C:nucleoplasm"/>
    <property type="evidence" value="ECO:0007669"/>
    <property type="project" value="TreeGrafter"/>
</dbReference>
<dbReference type="GO" id="GO:0000978">
    <property type="term" value="F:RNA polymerase II cis-regulatory region sequence-specific DNA binding"/>
    <property type="evidence" value="ECO:0007669"/>
    <property type="project" value="TreeGrafter"/>
</dbReference>
<evidence type="ECO:0000256" key="1">
    <source>
        <dbReference type="ARBA" id="ARBA00004123"/>
    </source>
</evidence>
<reference evidence="11" key="2">
    <citation type="submission" date="2016-06" db="EMBL/GenBank/DDBJ databases">
        <authorList>
            <person name="Kjaerup R.B."/>
            <person name="Dalgaard T.S."/>
            <person name="Juul-Madsen H.R."/>
        </authorList>
    </citation>
    <scope>NUCLEOTIDE SEQUENCE</scope>
</reference>
<evidence type="ECO:0000256" key="2">
    <source>
        <dbReference type="ARBA" id="ARBA00022473"/>
    </source>
</evidence>
<protein>
    <submittedName>
        <fullName evidence="11">Homeobox hox 4</fullName>
    </submittedName>
</protein>
<dbReference type="PROSITE" id="PS00032">
    <property type="entry name" value="ANTENNAPEDIA"/>
    <property type="match status" value="1"/>
</dbReference>
<evidence type="ECO:0000256" key="7">
    <source>
        <dbReference type="RuleBase" id="RU000682"/>
    </source>
</evidence>
<evidence type="ECO:0000259" key="10">
    <source>
        <dbReference type="PROSITE" id="PS50071"/>
    </source>
</evidence>
<dbReference type="SUPFAM" id="SSF46689">
    <property type="entry name" value="Homeodomain-like"/>
    <property type="match status" value="1"/>
</dbReference>
<accession>A0A1J0M5L3</accession>
<keyword evidence="4 6" id="KW-0371">Homeobox</keyword>
<evidence type="ECO:0000256" key="5">
    <source>
        <dbReference type="ARBA" id="ARBA00023242"/>
    </source>
</evidence>
<organism evidence="11">
    <name type="scientific">Antalis entalis</name>
    <dbReference type="NCBI Taxonomy" id="211836"/>
    <lineage>
        <taxon>Eukaryota</taxon>
        <taxon>Metazoa</taxon>
        <taxon>Spiralia</taxon>
        <taxon>Lophotrochozoa</taxon>
        <taxon>Mollusca</taxon>
        <taxon>Scaphopoda</taxon>
        <taxon>Dentaliida</taxon>
        <taxon>Dentaliidae</taxon>
        <taxon>Antalis</taxon>
    </lineage>
</organism>
<dbReference type="PANTHER" id="PTHR45771">
    <property type="entry name" value="HOMEOTIC PROTEIN DEFORMED"/>
    <property type="match status" value="1"/>
</dbReference>
<dbReference type="GO" id="GO:0009952">
    <property type="term" value="P:anterior/posterior pattern specification"/>
    <property type="evidence" value="ECO:0007669"/>
    <property type="project" value="TreeGrafter"/>
</dbReference>
<feature type="DNA-binding region" description="Homeobox" evidence="6">
    <location>
        <begin position="150"/>
        <end position="209"/>
    </location>
</feature>
<dbReference type="Pfam" id="PF00046">
    <property type="entry name" value="Homeodomain"/>
    <property type="match status" value="1"/>
</dbReference>